<dbReference type="InterPro" id="IPR029751">
    <property type="entry name" value="Ribosomal_L25_dom"/>
</dbReference>
<dbReference type="GO" id="GO:0006412">
    <property type="term" value="P:translation"/>
    <property type="evidence" value="ECO:0007669"/>
    <property type="project" value="UniProtKB-UniRule"/>
</dbReference>
<comment type="caution">
    <text evidence="9">The sequence shown here is derived from an EMBL/GenBank/DDBJ whole genome shotgun (WGS) entry which is preliminary data.</text>
</comment>
<dbReference type="HAMAP" id="MF_01334">
    <property type="entry name" value="Ribosomal_bL25_CTC"/>
    <property type="match status" value="1"/>
</dbReference>
<keyword evidence="4 5" id="KW-0687">Ribonucleoprotein</keyword>
<feature type="domain" description="Large ribosomal subunit protein bL25 L25" evidence="7">
    <location>
        <begin position="5"/>
        <end position="92"/>
    </location>
</feature>
<feature type="compositionally biased region" description="Basic and acidic residues" evidence="6">
    <location>
        <begin position="206"/>
        <end position="239"/>
    </location>
</feature>
<dbReference type="InterPro" id="IPR020930">
    <property type="entry name" value="Ribosomal_uL5_bac-type"/>
</dbReference>
<dbReference type="Pfam" id="PF14693">
    <property type="entry name" value="Ribosomal_TL5_C"/>
    <property type="match status" value="1"/>
</dbReference>
<evidence type="ECO:0000256" key="3">
    <source>
        <dbReference type="ARBA" id="ARBA00022980"/>
    </source>
</evidence>
<evidence type="ECO:0000259" key="7">
    <source>
        <dbReference type="Pfam" id="PF01386"/>
    </source>
</evidence>
<keyword evidence="2 5" id="KW-0694">RNA-binding</keyword>
<dbReference type="NCBIfam" id="TIGR00731">
    <property type="entry name" value="bL25_bact_ctc"/>
    <property type="match status" value="1"/>
</dbReference>
<dbReference type="CDD" id="cd00495">
    <property type="entry name" value="Ribosomal_L25_TL5_CTC"/>
    <property type="match status" value="1"/>
</dbReference>
<dbReference type="InterPro" id="IPR037121">
    <property type="entry name" value="Ribosomal_bL25_C"/>
</dbReference>
<evidence type="ECO:0000256" key="2">
    <source>
        <dbReference type="ARBA" id="ARBA00022884"/>
    </source>
</evidence>
<dbReference type="PANTHER" id="PTHR33284:SF1">
    <property type="entry name" value="RIBOSOMAL PROTEIN L25_GLN-TRNA SYNTHETASE, ANTI-CODON-BINDING DOMAIN-CONTAINING PROTEIN"/>
    <property type="match status" value="1"/>
</dbReference>
<feature type="compositionally biased region" description="Acidic residues" evidence="6">
    <location>
        <begin position="190"/>
        <end position="205"/>
    </location>
</feature>
<name>A0A0S7Y662_UNCSA</name>
<comment type="subunit">
    <text evidence="5">Part of the 50S ribosomal subunit; part of the 5S rRNA/L5/L18/L25 subcomplex. Contacts the 5S rRNA. Binds to the 5S rRNA independently of L5 and L18.</text>
</comment>
<dbReference type="Proteomes" id="UP000051861">
    <property type="component" value="Unassembled WGS sequence"/>
</dbReference>
<dbReference type="InterPro" id="IPR011035">
    <property type="entry name" value="Ribosomal_bL25/Gln-tRNA_synth"/>
</dbReference>
<dbReference type="InterPro" id="IPR020056">
    <property type="entry name" value="Rbsml_bL25/Gln-tRNA_synth_N"/>
</dbReference>
<keyword evidence="1 5" id="KW-0699">rRNA-binding</keyword>
<dbReference type="GO" id="GO:0003735">
    <property type="term" value="F:structural constituent of ribosome"/>
    <property type="evidence" value="ECO:0007669"/>
    <property type="project" value="InterPro"/>
</dbReference>
<dbReference type="EMBL" id="LIZX01000004">
    <property type="protein sequence ID" value="KPJ70208.1"/>
    <property type="molecule type" value="Genomic_DNA"/>
</dbReference>
<gene>
    <name evidence="5" type="primary">rplY</name>
    <name evidence="5" type="synonym">ctc</name>
    <name evidence="9" type="ORF">AMJ44_00390</name>
</gene>
<dbReference type="GO" id="GO:0008097">
    <property type="term" value="F:5S rRNA binding"/>
    <property type="evidence" value="ECO:0007669"/>
    <property type="project" value="InterPro"/>
</dbReference>
<dbReference type="GO" id="GO:0022625">
    <property type="term" value="C:cytosolic large ribosomal subunit"/>
    <property type="evidence" value="ECO:0007669"/>
    <property type="project" value="TreeGrafter"/>
</dbReference>
<reference evidence="9 10" key="1">
    <citation type="journal article" date="2015" name="Microbiome">
        <title>Genomic resolution of linkages in carbon, nitrogen, and sulfur cycling among widespread estuary sediment bacteria.</title>
        <authorList>
            <person name="Baker B.J."/>
            <person name="Lazar C.S."/>
            <person name="Teske A.P."/>
            <person name="Dick G.J."/>
        </authorList>
    </citation>
    <scope>NUCLEOTIDE SEQUENCE [LARGE SCALE GENOMIC DNA]</scope>
    <source>
        <strain evidence="9">DG_54_3</strain>
    </source>
</reference>
<sequence>MAILIKGEKRIIFGKNASRAIRREGKVPAIFYGANTTSIPLVVSKKDIIKILKSESGENTIFKVSFNSESQDAMIKELQIDPVTDELLHVDLYQIAMDKIIRVSIPVVPVGEAVGVKAEGGFVDFMTREVEIECLPKDIPEQIEIDISSLHIHQSVKVEDVRPFEGVEIITEPDTVLILIDVPHKEEVIEEVEEEEEVITEGEEPEVIKKEKEEEEKEAEKKEEKKKEQEKKEEEREKE</sequence>
<accession>A0A0S7Y662</accession>
<organism evidence="9 10">
    <name type="scientific">candidate division WOR-1 bacterium DG_54_3</name>
    <dbReference type="NCBI Taxonomy" id="1703775"/>
    <lineage>
        <taxon>Bacteria</taxon>
        <taxon>Bacillati</taxon>
        <taxon>Saganbacteria</taxon>
    </lineage>
</organism>
<evidence type="ECO:0000313" key="9">
    <source>
        <dbReference type="EMBL" id="KPJ70208.1"/>
    </source>
</evidence>
<dbReference type="Pfam" id="PF01386">
    <property type="entry name" value="Ribosomal_L25p"/>
    <property type="match status" value="1"/>
</dbReference>
<evidence type="ECO:0000256" key="4">
    <source>
        <dbReference type="ARBA" id="ARBA00023274"/>
    </source>
</evidence>
<dbReference type="AlphaFoldDB" id="A0A0S7Y662"/>
<proteinExistence type="inferred from homology"/>
<dbReference type="Gene3D" id="2.170.120.20">
    <property type="entry name" value="Ribosomal protein L25, beta domain"/>
    <property type="match status" value="1"/>
</dbReference>
<evidence type="ECO:0000256" key="6">
    <source>
        <dbReference type="SAM" id="MobiDB-lite"/>
    </source>
</evidence>
<comment type="function">
    <text evidence="5">This is one of the proteins that binds to the 5S RNA in the ribosome where it forms part of the central protuberance.</text>
</comment>
<dbReference type="Gene3D" id="2.40.240.10">
    <property type="entry name" value="Ribosomal Protein L25, Chain P"/>
    <property type="match status" value="1"/>
</dbReference>
<protein>
    <recommendedName>
        <fullName evidence="5">Large ribosomal subunit protein bL25</fullName>
    </recommendedName>
    <alternativeName>
        <fullName evidence="5">General stress protein CTC</fullName>
    </alternativeName>
</protein>
<comment type="similarity">
    <text evidence="5">Belongs to the bacterial ribosomal protein bL25 family. CTC subfamily.</text>
</comment>
<evidence type="ECO:0000256" key="1">
    <source>
        <dbReference type="ARBA" id="ARBA00022730"/>
    </source>
</evidence>
<dbReference type="PANTHER" id="PTHR33284">
    <property type="entry name" value="RIBOSOMAL PROTEIN L25/GLN-TRNA SYNTHETASE, ANTI-CODON-BINDING DOMAIN-CONTAINING PROTEIN"/>
    <property type="match status" value="1"/>
</dbReference>
<dbReference type="SUPFAM" id="SSF50715">
    <property type="entry name" value="Ribosomal protein L25-like"/>
    <property type="match status" value="1"/>
</dbReference>
<feature type="domain" description="Large ribosomal subunit protein bL25 beta" evidence="8">
    <location>
        <begin position="101"/>
        <end position="183"/>
    </location>
</feature>
<dbReference type="InterPro" id="IPR001021">
    <property type="entry name" value="Ribosomal_bL25_long"/>
</dbReference>
<keyword evidence="3 5" id="KW-0689">Ribosomal protein</keyword>
<dbReference type="PATRIC" id="fig|1703775.3.peg.63"/>
<feature type="region of interest" description="Disordered" evidence="6">
    <location>
        <begin position="190"/>
        <end position="239"/>
    </location>
</feature>
<evidence type="ECO:0000259" key="8">
    <source>
        <dbReference type="Pfam" id="PF14693"/>
    </source>
</evidence>
<evidence type="ECO:0000256" key="5">
    <source>
        <dbReference type="HAMAP-Rule" id="MF_01334"/>
    </source>
</evidence>
<dbReference type="InterPro" id="IPR020057">
    <property type="entry name" value="Ribosomal_bL25_b-dom"/>
</dbReference>
<evidence type="ECO:0000313" key="10">
    <source>
        <dbReference type="Proteomes" id="UP000051861"/>
    </source>
</evidence>